<accession>A0AAV7PXV7</accession>
<comment type="caution">
    <text evidence="1">The sequence shown here is derived from an EMBL/GenBank/DDBJ whole genome shotgun (WGS) entry which is preliminary data.</text>
</comment>
<reference evidence="1" key="1">
    <citation type="journal article" date="2022" name="bioRxiv">
        <title>Sequencing and chromosome-scale assembly of the giantPleurodeles waltlgenome.</title>
        <authorList>
            <person name="Brown T."/>
            <person name="Elewa A."/>
            <person name="Iarovenko S."/>
            <person name="Subramanian E."/>
            <person name="Araus A.J."/>
            <person name="Petzold A."/>
            <person name="Susuki M."/>
            <person name="Suzuki K.-i.T."/>
            <person name="Hayashi T."/>
            <person name="Toyoda A."/>
            <person name="Oliveira C."/>
            <person name="Osipova E."/>
            <person name="Leigh N.D."/>
            <person name="Simon A."/>
            <person name="Yun M.H."/>
        </authorList>
    </citation>
    <scope>NUCLEOTIDE SEQUENCE</scope>
    <source>
        <strain evidence="1">20211129_DDA</strain>
        <tissue evidence="1">Liver</tissue>
    </source>
</reference>
<dbReference type="EMBL" id="JANPWB010000011">
    <property type="protein sequence ID" value="KAJ1133182.1"/>
    <property type="molecule type" value="Genomic_DNA"/>
</dbReference>
<keyword evidence="2" id="KW-1185">Reference proteome</keyword>
<gene>
    <name evidence="1" type="ORF">NDU88_011479</name>
</gene>
<protein>
    <submittedName>
        <fullName evidence="1">Uncharacterized protein</fullName>
    </submittedName>
</protein>
<evidence type="ECO:0000313" key="1">
    <source>
        <dbReference type="EMBL" id="KAJ1133182.1"/>
    </source>
</evidence>
<feature type="non-terminal residue" evidence="1">
    <location>
        <position position="1"/>
    </location>
</feature>
<dbReference type="Proteomes" id="UP001066276">
    <property type="component" value="Chromosome 7"/>
</dbReference>
<sequence length="83" mass="8921">PVSAHLKRLGSGKLPVIGDLIKRATTLPESDVSFLVKVLHALGCHLELQEVQQALLPVQEAMTTNMNNVVNGVEKPEADLVKA</sequence>
<evidence type="ECO:0000313" key="2">
    <source>
        <dbReference type="Proteomes" id="UP001066276"/>
    </source>
</evidence>
<organism evidence="1 2">
    <name type="scientific">Pleurodeles waltl</name>
    <name type="common">Iberian ribbed newt</name>
    <dbReference type="NCBI Taxonomy" id="8319"/>
    <lineage>
        <taxon>Eukaryota</taxon>
        <taxon>Metazoa</taxon>
        <taxon>Chordata</taxon>
        <taxon>Craniata</taxon>
        <taxon>Vertebrata</taxon>
        <taxon>Euteleostomi</taxon>
        <taxon>Amphibia</taxon>
        <taxon>Batrachia</taxon>
        <taxon>Caudata</taxon>
        <taxon>Salamandroidea</taxon>
        <taxon>Salamandridae</taxon>
        <taxon>Pleurodelinae</taxon>
        <taxon>Pleurodeles</taxon>
    </lineage>
</organism>
<feature type="non-terminal residue" evidence="1">
    <location>
        <position position="83"/>
    </location>
</feature>
<dbReference type="AlphaFoldDB" id="A0AAV7PXV7"/>
<name>A0AAV7PXV7_PLEWA</name>
<proteinExistence type="predicted"/>